<dbReference type="GO" id="GO:0075523">
    <property type="term" value="P:viral translational frameshifting"/>
    <property type="evidence" value="ECO:0007669"/>
    <property type="project" value="UniProtKB-KW"/>
</dbReference>
<dbReference type="Pfam" id="PF02100">
    <property type="entry name" value="ODC_AZ"/>
    <property type="match status" value="1"/>
</dbReference>
<reference evidence="7" key="1">
    <citation type="submission" date="2022-01" db="EMBL/GenBank/DDBJ databases">
        <title>Comparative genomics reveals a dynamic genome evolution in the ectomycorrhizal milk-cap (Lactarius) mushrooms.</title>
        <authorList>
            <consortium name="DOE Joint Genome Institute"/>
            <person name="Lebreton A."/>
            <person name="Tang N."/>
            <person name="Kuo A."/>
            <person name="LaButti K."/>
            <person name="Drula E."/>
            <person name="Barry K."/>
            <person name="Clum A."/>
            <person name="Lipzen A."/>
            <person name="Mousain D."/>
            <person name="Ng V."/>
            <person name="Wang R."/>
            <person name="Wang X."/>
            <person name="Dai Y."/>
            <person name="Henrissat B."/>
            <person name="Grigoriev I.V."/>
            <person name="Guerin-Laguette A."/>
            <person name="Yu F."/>
            <person name="Martin F.M."/>
        </authorList>
    </citation>
    <scope>NUCLEOTIDE SEQUENCE</scope>
    <source>
        <strain evidence="7">QP</strain>
    </source>
</reference>
<dbReference type="GO" id="GO:0008073">
    <property type="term" value="F:ornithine decarboxylase inhibitor activity"/>
    <property type="evidence" value="ECO:0007669"/>
    <property type="project" value="InterPro"/>
</dbReference>
<name>A0AAD4LJA2_9AGAM</name>
<keyword evidence="8" id="KW-1185">Reference proteome</keyword>
<accession>A0AAD4LJA2</accession>
<comment type="caution">
    <text evidence="7">The sequence shown here is derived from an EMBL/GenBank/DDBJ whole genome shotgun (WGS) entry which is preliminary data.</text>
</comment>
<dbReference type="PANTHER" id="PTHR10279">
    <property type="entry name" value="ORNITHINE DECARBOXYLASE ANTIZYME"/>
    <property type="match status" value="1"/>
</dbReference>
<proteinExistence type="inferred from homology"/>
<keyword evidence="5" id="KW-0688">Ribosomal frameshifting</keyword>
<dbReference type="InterPro" id="IPR038581">
    <property type="entry name" value="ODC_AZ_sf"/>
</dbReference>
<organism evidence="7 8">
    <name type="scientific">Lactarius akahatsu</name>
    <dbReference type="NCBI Taxonomy" id="416441"/>
    <lineage>
        <taxon>Eukaryota</taxon>
        <taxon>Fungi</taxon>
        <taxon>Dikarya</taxon>
        <taxon>Basidiomycota</taxon>
        <taxon>Agaricomycotina</taxon>
        <taxon>Agaricomycetes</taxon>
        <taxon>Russulales</taxon>
        <taxon>Russulaceae</taxon>
        <taxon>Lactarius</taxon>
    </lineage>
</organism>
<dbReference type="EMBL" id="JAKELL010000016">
    <property type="protein sequence ID" value="KAH8993988.1"/>
    <property type="molecule type" value="Genomic_DNA"/>
</dbReference>
<dbReference type="InterPro" id="IPR016181">
    <property type="entry name" value="Acyl_CoA_acyltransferase"/>
</dbReference>
<protein>
    <recommendedName>
        <fullName evidence="4">Ornithine decarboxylase antizyme</fullName>
    </recommendedName>
</protein>
<evidence type="ECO:0000256" key="6">
    <source>
        <dbReference type="SAM" id="MobiDB-lite"/>
    </source>
</evidence>
<comment type="function">
    <text evidence="1">Ornithine decarboxylase (ODC) antizyme protein that negatively regulates ODC activity and intracellular polyamine biosynthesis in response to increased intracellular polyamine levels. Binds to ODC monomers, inhibiting the assembly of the functional ODC homodimer, and targets the monomers for ubiquitin-independent proteolytic destruction by the 26S proteasome.</text>
</comment>
<dbReference type="SUPFAM" id="SSF55729">
    <property type="entry name" value="Acyl-CoA N-acyltransferases (Nat)"/>
    <property type="match status" value="1"/>
</dbReference>
<evidence type="ECO:0000256" key="4">
    <source>
        <dbReference type="ARBA" id="ARBA00017712"/>
    </source>
</evidence>
<dbReference type="GO" id="GO:0045732">
    <property type="term" value="P:positive regulation of protein catabolic process"/>
    <property type="evidence" value="ECO:0007669"/>
    <property type="project" value="TreeGrafter"/>
</dbReference>
<feature type="region of interest" description="Disordered" evidence="6">
    <location>
        <begin position="86"/>
        <end position="109"/>
    </location>
</feature>
<evidence type="ECO:0000256" key="1">
    <source>
        <dbReference type="ARBA" id="ARBA00002307"/>
    </source>
</evidence>
<gene>
    <name evidence="7" type="ORF">EDB92DRAFT_1796063</name>
</gene>
<evidence type="ECO:0000256" key="3">
    <source>
        <dbReference type="ARBA" id="ARBA00011486"/>
    </source>
</evidence>
<comment type="subunit">
    <text evidence="3">Interacts with ODC and thereby sterically blocks ODC homodimerization.</text>
</comment>
<dbReference type="GO" id="GO:0005737">
    <property type="term" value="C:cytoplasm"/>
    <property type="evidence" value="ECO:0007669"/>
    <property type="project" value="TreeGrafter"/>
</dbReference>
<dbReference type="AlphaFoldDB" id="A0AAD4LJA2"/>
<evidence type="ECO:0000313" key="8">
    <source>
        <dbReference type="Proteomes" id="UP001201163"/>
    </source>
</evidence>
<evidence type="ECO:0000256" key="5">
    <source>
        <dbReference type="ARBA" id="ARBA00022758"/>
    </source>
</evidence>
<feature type="compositionally biased region" description="Polar residues" evidence="6">
    <location>
        <begin position="88"/>
        <end position="100"/>
    </location>
</feature>
<dbReference type="InterPro" id="IPR002993">
    <property type="entry name" value="ODC_AZ"/>
</dbReference>
<dbReference type="GO" id="GO:0005634">
    <property type="term" value="C:nucleus"/>
    <property type="evidence" value="ECO:0007669"/>
    <property type="project" value="TreeGrafter"/>
</dbReference>
<evidence type="ECO:0000313" key="7">
    <source>
        <dbReference type="EMBL" id="KAH8993988.1"/>
    </source>
</evidence>
<comment type="similarity">
    <text evidence="2">Belongs to the ODC antizyme family.</text>
</comment>
<dbReference type="PANTHER" id="PTHR10279:SF10">
    <property type="entry name" value="ORNITHINE DECARBOXYLASE ANTIZYME"/>
    <property type="match status" value="1"/>
</dbReference>
<dbReference type="Gene3D" id="3.40.630.60">
    <property type="match status" value="1"/>
</dbReference>
<evidence type="ECO:0000256" key="2">
    <source>
        <dbReference type="ARBA" id="ARBA00008796"/>
    </source>
</evidence>
<dbReference type="Proteomes" id="UP001201163">
    <property type="component" value="Unassembled WGS sequence"/>
</dbReference>
<sequence>MSNSTFLSLNKPISNLCPTNGRQTVGDGAFYVDVAPSVLAICHVQGSDNMYYYSTTGGFDTPKSKCPPDRGSPGCVTGGPASKHATAYNHTLYPTPQSTPEDTRRDSRQGFSCLPVLPATQADVTAFPRDPIAPQPIPGASRSNGYSHGLATPPLTPDDSIEDVSIHSNDDALELLTTLFPNHGIAALEYARSVSVSSLEMGISFDGVVLELPGKPKTFYIDCKSAEVVNLREGIVALLDLADEHLQCSALIIALEKASPALSSLLHALMYVGGTVVTKPDFPVDPAYVLVGLEI</sequence>